<dbReference type="EMBL" id="BARS01035441">
    <property type="protein sequence ID" value="GAG18550.1"/>
    <property type="molecule type" value="Genomic_DNA"/>
</dbReference>
<comment type="caution">
    <text evidence="1">The sequence shown here is derived from an EMBL/GenBank/DDBJ whole genome shotgun (WGS) entry which is preliminary data.</text>
</comment>
<reference evidence="1" key="1">
    <citation type="journal article" date="2014" name="Front. Microbiol.">
        <title>High frequency of phylogenetically diverse reductive dehalogenase-homologous genes in deep subseafloor sedimentary metagenomes.</title>
        <authorList>
            <person name="Kawai M."/>
            <person name="Futagami T."/>
            <person name="Toyoda A."/>
            <person name="Takaki Y."/>
            <person name="Nishi S."/>
            <person name="Hori S."/>
            <person name="Arai W."/>
            <person name="Tsubouchi T."/>
            <person name="Morono Y."/>
            <person name="Uchiyama I."/>
            <person name="Ito T."/>
            <person name="Fujiyama A."/>
            <person name="Inagaki F."/>
            <person name="Takami H."/>
        </authorList>
    </citation>
    <scope>NUCLEOTIDE SEQUENCE</scope>
    <source>
        <strain evidence="1">Expedition CK06-06</strain>
    </source>
</reference>
<dbReference type="AlphaFoldDB" id="X0VJY7"/>
<evidence type="ECO:0000313" key="1">
    <source>
        <dbReference type="EMBL" id="GAG18550.1"/>
    </source>
</evidence>
<proteinExistence type="predicted"/>
<sequence>MKKGYPSKILQRRISSTKECSRRVRQMKEFNPNILPDQRMSVYLVEKLLSN</sequence>
<accession>X0VJY7</accession>
<name>X0VJY7_9ZZZZ</name>
<gene>
    <name evidence="1" type="ORF">S01H1_54600</name>
</gene>
<organism evidence="1">
    <name type="scientific">marine sediment metagenome</name>
    <dbReference type="NCBI Taxonomy" id="412755"/>
    <lineage>
        <taxon>unclassified sequences</taxon>
        <taxon>metagenomes</taxon>
        <taxon>ecological metagenomes</taxon>
    </lineage>
</organism>
<protein>
    <submittedName>
        <fullName evidence="1">Uncharacterized protein</fullName>
    </submittedName>
</protein>